<evidence type="ECO:0000259" key="6">
    <source>
        <dbReference type="Pfam" id="PF00962"/>
    </source>
</evidence>
<comment type="similarity">
    <text evidence="5">Belongs to the metallo-dependent hydrolases superfamily. Adenosine and AMP deaminases family. Adenine deaminase type 2 subfamily.</text>
</comment>
<dbReference type="EC" id="3.5.4.2" evidence="5"/>
<evidence type="ECO:0000256" key="4">
    <source>
        <dbReference type="ARBA" id="ARBA00023080"/>
    </source>
</evidence>
<comment type="catalytic activity">
    <reaction evidence="5">
        <text>adenine + H2O + H(+) = hypoxanthine + NH4(+)</text>
        <dbReference type="Rhea" id="RHEA:23688"/>
        <dbReference type="ChEBI" id="CHEBI:15377"/>
        <dbReference type="ChEBI" id="CHEBI:15378"/>
        <dbReference type="ChEBI" id="CHEBI:16708"/>
        <dbReference type="ChEBI" id="CHEBI:17368"/>
        <dbReference type="ChEBI" id="CHEBI:28938"/>
        <dbReference type="EC" id="3.5.4.2"/>
    </reaction>
</comment>
<comment type="function">
    <text evidence="5">Catalyzes the hydrolytic deamination of adenine to hypoxanthine. Plays an important role in the purine salvage pathway and in nitrogen catabolism.</text>
</comment>
<gene>
    <name evidence="7" type="ORF">SAMN05421766_10594</name>
</gene>
<feature type="binding site" evidence="5">
    <location>
        <position position="21"/>
    </location>
    <ligand>
        <name>Zn(2+)</name>
        <dbReference type="ChEBI" id="CHEBI:29105"/>
        <note>catalytic</note>
    </ligand>
</feature>
<comment type="cofactor">
    <cofactor evidence="5">
        <name>Zn(2+)</name>
        <dbReference type="ChEBI" id="CHEBI:29105"/>
    </cofactor>
    <text evidence="5">Binds 1 zinc ion per subunit.</text>
</comment>
<dbReference type="PANTHER" id="PTHR43114:SF6">
    <property type="entry name" value="ADENINE DEAMINASE"/>
    <property type="match status" value="1"/>
</dbReference>
<evidence type="ECO:0000256" key="3">
    <source>
        <dbReference type="ARBA" id="ARBA00022833"/>
    </source>
</evidence>
<reference evidence="7 8" key="1">
    <citation type="submission" date="2017-01" db="EMBL/GenBank/DDBJ databases">
        <authorList>
            <person name="Varghese N."/>
            <person name="Submissions S."/>
        </authorList>
    </citation>
    <scope>NUCLEOTIDE SEQUENCE [LARGE SCALE GENOMIC DNA]</scope>
    <source>
        <strain evidence="7 8">DSM 2061</strain>
    </source>
</reference>
<dbReference type="InterPro" id="IPR028892">
    <property type="entry name" value="ADE"/>
</dbReference>
<dbReference type="SUPFAM" id="SSF51556">
    <property type="entry name" value="Metallo-dependent hydrolases"/>
    <property type="match status" value="1"/>
</dbReference>
<evidence type="ECO:0000256" key="1">
    <source>
        <dbReference type="ARBA" id="ARBA00022723"/>
    </source>
</evidence>
<dbReference type="CDD" id="cd01320">
    <property type="entry name" value="ADA"/>
    <property type="match status" value="1"/>
</dbReference>
<feature type="binding site" evidence="5">
    <location>
        <position position="280"/>
    </location>
    <ligand>
        <name>Zn(2+)</name>
        <dbReference type="ChEBI" id="CHEBI:29105"/>
        <note>catalytic</note>
    </ligand>
</feature>
<feature type="active site" description="Proton donor" evidence="5">
    <location>
        <position position="202"/>
    </location>
</feature>
<dbReference type="InterPro" id="IPR001365">
    <property type="entry name" value="A_deaminase_dom"/>
</dbReference>
<comment type="caution">
    <text evidence="7">The sequence shown here is derived from an EMBL/GenBank/DDBJ whole genome shotgun (WGS) entry which is preliminary data.</text>
</comment>
<feature type="site" description="Important for catalytic activity" evidence="5">
    <location>
        <position position="223"/>
    </location>
</feature>
<keyword evidence="8" id="KW-1185">Reference proteome</keyword>
<dbReference type="EMBL" id="FTOB01000005">
    <property type="protein sequence ID" value="SIS94375.1"/>
    <property type="molecule type" value="Genomic_DNA"/>
</dbReference>
<dbReference type="RefSeq" id="WP_076456379.1">
    <property type="nucleotide sequence ID" value="NZ_FTOB01000005.1"/>
</dbReference>
<dbReference type="Proteomes" id="UP000185728">
    <property type="component" value="Unassembled WGS sequence"/>
</dbReference>
<evidence type="ECO:0000313" key="8">
    <source>
        <dbReference type="Proteomes" id="UP000185728"/>
    </source>
</evidence>
<feature type="binding site" evidence="5">
    <location>
        <position position="199"/>
    </location>
    <ligand>
        <name>Zn(2+)</name>
        <dbReference type="ChEBI" id="CHEBI:29105"/>
        <note>catalytic</note>
    </ligand>
</feature>
<dbReference type="Gene3D" id="3.20.20.140">
    <property type="entry name" value="Metal-dependent hydrolases"/>
    <property type="match status" value="1"/>
</dbReference>
<dbReference type="PANTHER" id="PTHR43114">
    <property type="entry name" value="ADENINE DEAMINASE"/>
    <property type="match status" value="1"/>
</dbReference>
<evidence type="ECO:0000313" key="7">
    <source>
        <dbReference type="EMBL" id="SIS94375.1"/>
    </source>
</evidence>
<feature type="binding site" evidence="5">
    <location>
        <position position="19"/>
    </location>
    <ligand>
        <name>Zn(2+)</name>
        <dbReference type="ChEBI" id="CHEBI:29105"/>
        <note>catalytic</note>
    </ligand>
</feature>
<keyword evidence="4 5" id="KW-0546">Nucleotide metabolism</keyword>
<accession>A0ABY1L335</accession>
<feature type="domain" description="Adenosine deaminase" evidence="6">
    <location>
        <begin position="14"/>
        <end position="333"/>
    </location>
</feature>
<protein>
    <recommendedName>
        <fullName evidence="5">Adenine deaminase</fullName>
        <shortName evidence="5">ADE</shortName>
        <ecNumber evidence="5">3.5.4.2</ecNumber>
    </recommendedName>
    <alternativeName>
        <fullName evidence="5">Adenine aminohydrolase</fullName>
        <shortName evidence="5">AAH</shortName>
    </alternativeName>
</protein>
<keyword evidence="2 5" id="KW-0378">Hydrolase</keyword>
<feature type="binding site" evidence="5">
    <location>
        <position position="281"/>
    </location>
    <ligand>
        <name>substrate</name>
    </ligand>
</feature>
<proteinExistence type="inferred from homology"/>
<keyword evidence="3 5" id="KW-0862">Zinc</keyword>
<dbReference type="NCBIfam" id="NF006850">
    <property type="entry name" value="PRK09358.1-6"/>
    <property type="match status" value="1"/>
</dbReference>
<dbReference type="Pfam" id="PF00962">
    <property type="entry name" value="A_deaminase"/>
    <property type="match status" value="1"/>
</dbReference>
<evidence type="ECO:0000256" key="2">
    <source>
        <dbReference type="ARBA" id="ARBA00022801"/>
    </source>
</evidence>
<dbReference type="NCBIfam" id="TIGR01430">
    <property type="entry name" value="aden_deam"/>
    <property type="match status" value="1"/>
</dbReference>
<dbReference type="HAMAP" id="MF_01962">
    <property type="entry name" value="Adenine_deaminase"/>
    <property type="match status" value="1"/>
</dbReference>
<dbReference type="InterPro" id="IPR032466">
    <property type="entry name" value="Metal_Hydrolase"/>
</dbReference>
<evidence type="ECO:0000256" key="5">
    <source>
        <dbReference type="HAMAP-Rule" id="MF_01962"/>
    </source>
</evidence>
<keyword evidence="1 5" id="KW-0479">Metal-binding</keyword>
<dbReference type="InterPro" id="IPR006330">
    <property type="entry name" value="Ado/ade_deaminase"/>
</dbReference>
<sequence>MKDTSIQTFIEGLPKTELHLHIEGTFEPELMFKIAKRNHLKIDYADVEALKRAYSFNNLQEFLDIYYAGASVLIKEVDFYDLTWAYLTKVSGQNVKHVEIFFDPQTHTDRGVPFETVLYGIYKALKDGQEQLGVSFKLIMCFLRHLDEASAFKTLEQALPHKDKILAVGLDSSEVGNPPSKFKNVFKKALEEGFLTVAHAGEEGPPEYIWEALDLLMVTRIDHGNRCLDDPKLVKRLAEQQIPLTLCPLSNLELKVVRDLKEHPLPTMMAHNLLVTINSDDPAYFGGYMNENYWGLAQALNLSKPQIATLAKNGFKASWLNNDEKQKYIDEIEGYLQKH</sequence>
<name>A0ABY1L335_9FLAO</name>
<organism evidence="7 8">
    <name type="scientific">Zobellia uliginosa</name>
    <dbReference type="NCBI Taxonomy" id="143224"/>
    <lineage>
        <taxon>Bacteria</taxon>
        <taxon>Pseudomonadati</taxon>
        <taxon>Bacteroidota</taxon>
        <taxon>Flavobacteriia</taxon>
        <taxon>Flavobacteriales</taxon>
        <taxon>Flavobacteriaceae</taxon>
        <taxon>Zobellia</taxon>
    </lineage>
</organism>